<protein>
    <submittedName>
        <fullName evidence="3">TIR domain-containing protein</fullName>
    </submittedName>
</protein>
<dbReference type="PROSITE" id="PS50104">
    <property type="entry name" value="TIR"/>
    <property type="match status" value="1"/>
</dbReference>
<dbReference type="RefSeq" id="WP_084424803.1">
    <property type="nucleotide sequence ID" value="NZ_FWXV01000001.1"/>
</dbReference>
<dbReference type="InterPro" id="IPR035897">
    <property type="entry name" value="Toll_tir_struct_dom_sf"/>
</dbReference>
<evidence type="ECO:0000313" key="4">
    <source>
        <dbReference type="Proteomes" id="UP000192674"/>
    </source>
</evidence>
<sequence>MGGVFVNYRTGDGDWAAALIARELAVKFGQEKVFYASKSIQVGEDFTTRILQGLRQCAILLVVIGPQWLHKTDRQGARRLDNPEDWVRREIIEAFSCGLRVIPVFLDSTEVISERDLPDDLASLARCQYLRLHHRNDDRDVARLLEEVGTILDGTVPSADVVPWLKKALADPGQLASVREAFDAATTKALDALTDSRYPVSMPDLPEEDIPAVLEERLVSYADDMMPLLKLVAAGVAFGDDELWFHALTRVLNRPTKRSTRFNEPWVAASAYPALLLLYAIGVAAMASGRSEVVYRALTDVKVQASGDTVLRALALRHVVDPRLAESFPSARGLPHRYVLSRHLRLCLRTAFEDISDDRDYQAAFEEFEYLRSLLELHDTAFTSLGEFAFHCAENRIAVHERVKKLLSADSALLASGAFSGVVNNVIAARRQLDTTVQGRYSR</sequence>
<dbReference type="Pfam" id="PF13676">
    <property type="entry name" value="TIR_2"/>
    <property type="match status" value="1"/>
</dbReference>
<dbReference type="Proteomes" id="UP000192674">
    <property type="component" value="Unassembled WGS sequence"/>
</dbReference>
<dbReference type="SUPFAM" id="SSF52200">
    <property type="entry name" value="Toll/Interleukin receptor TIR domain"/>
    <property type="match status" value="1"/>
</dbReference>
<feature type="transmembrane region" description="Helical" evidence="1">
    <location>
        <begin position="266"/>
        <end position="287"/>
    </location>
</feature>
<dbReference type="AlphaFoldDB" id="A0A1Y5X2N4"/>
<evidence type="ECO:0000259" key="2">
    <source>
        <dbReference type="PROSITE" id="PS50104"/>
    </source>
</evidence>
<organism evidence="3 4">
    <name type="scientific">Kibdelosporangium aridum</name>
    <dbReference type="NCBI Taxonomy" id="2030"/>
    <lineage>
        <taxon>Bacteria</taxon>
        <taxon>Bacillati</taxon>
        <taxon>Actinomycetota</taxon>
        <taxon>Actinomycetes</taxon>
        <taxon>Pseudonocardiales</taxon>
        <taxon>Pseudonocardiaceae</taxon>
        <taxon>Kibdelosporangium</taxon>
    </lineage>
</organism>
<dbReference type="EMBL" id="FWXV01000001">
    <property type="protein sequence ID" value="SMC61771.1"/>
    <property type="molecule type" value="Genomic_DNA"/>
</dbReference>
<dbReference type="GO" id="GO:0007165">
    <property type="term" value="P:signal transduction"/>
    <property type="evidence" value="ECO:0007669"/>
    <property type="project" value="InterPro"/>
</dbReference>
<feature type="domain" description="TIR" evidence="2">
    <location>
        <begin position="1"/>
        <end position="152"/>
    </location>
</feature>
<dbReference type="OrthoDB" id="4547231at2"/>
<name>A0A1Y5X2N4_KIBAR</name>
<gene>
    <name evidence="3" type="ORF">SAMN05661093_00949</name>
</gene>
<keyword evidence="1" id="KW-0472">Membrane</keyword>
<keyword evidence="4" id="KW-1185">Reference proteome</keyword>
<dbReference type="Gene3D" id="3.40.50.10140">
    <property type="entry name" value="Toll/interleukin-1 receptor homology (TIR) domain"/>
    <property type="match status" value="1"/>
</dbReference>
<proteinExistence type="predicted"/>
<evidence type="ECO:0000256" key="1">
    <source>
        <dbReference type="SAM" id="Phobius"/>
    </source>
</evidence>
<dbReference type="InterPro" id="IPR000157">
    <property type="entry name" value="TIR_dom"/>
</dbReference>
<reference evidence="3 4" key="1">
    <citation type="submission" date="2017-04" db="EMBL/GenBank/DDBJ databases">
        <authorList>
            <person name="Afonso C.L."/>
            <person name="Miller P.J."/>
            <person name="Scott M.A."/>
            <person name="Spackman E."/>
            <person name="Goraichik I."/>
            <person name="Dimitrov K.M."/>
            <person name="Suarez D.L."/>
            <person name="Swayne D.E."/>
        </authorList>
    </citation>
    <scope>NUCLEOTIDE SEQUENCE [LARGE SCALE GENOMIC DNA]</scope>
    <source>
        <strain evidence="3 4">DSM 43828</strain>
    </source>
</reference>
<keyword evidence="1" id="KW-1133">Transmembrane helix</keyword>
<keyword evidence="1" id="KW-0812">Transmembrane</keyword>
<evidence type="ECO:0000313" key="3">
    <source>
        <dbReference type="EMBL" id="SMC61771.1"/>
    </source>
</evidence>
<accession>A0A1Y5X2N4</accession>